<evidence type="ECO:0000313" key="7">
    <source>
        <dbReference type="EMBL" id="USQ15202.1"/>
    </source>
</evidence>
<dbReference type="Gene3D" id="3.40.50.10240">
    <property type="entry name" value="Thiamin pyrophosphokinase, catalytic domain"/>
    <property type="match status" value="1"/>
</dbReference>
<dbReference type="InterPro" id="IPR006282">
    <property type="entry name" value="Thi_PPkinase"/>
</dbReference>
<proteinExistence type="predicted"/>
<dbReference type="InterPro" id="IPR007371">
    <property type="entry name" value="TPK_catalytic"/>
</dbReference>
<dbReference type="Proteomes" id="UP001057474">
    <property type="component" value="Chromosome"/>
</dbReference>
<dbReference type="Pfam" id="PF04263">
    <property type="entry name" value="TPK_catalytic"/>
    <property type="match status" value="1"/>
</dbReference>
<evidence type="ECO:0000313" key="8">
    <source>
        <dbReference type="Proteomes" id="UP001057474"/>
    </source>
</evidence>
<dbReference type="SMART" id="SM00983">
    <property type="entry name" value="TPK_B1_binding"/>
    <property type="match status" value="1"/>
</dbReference>
<dbReference type="CDD" id="cd07995">
    <property type="entry name" value="TPK"/>
    <property type="match status" value="1"/>
</dbReference>
<name>A0ABY4YDG8_9GAMM</name>
<feature type="domain" description="Thiamin pyrophosphokinase thiamin-binding" evidence="6">
    <location>
        <begin position="130"/>
        <end position="200"/>
    </location>
</feature>
<keyword evidence="1 7" id="KW-0808">Transferase</keyword>
<dbReference type="PANTHER" id="PTHR41299">
    <property type="entry name" value="THIAMINE PYROPHOSPHOKINASE"/>
    <property type="match status" value="1"/>
</dbReference>
<dbReference type="SUPFAM" id="SSF63999">
    <property type="entry name" value="Thiamin pyrophosphokinase, catalytic domain"/>
    <property type="match status" value="1"/>
</dbReference>
<evidence type="ECO:0000256" key="1">
    <source>
        <dbReference type="ARBA" id="ARBA00022679"/>
    </source>
</evidence>
<dbReference type="GO" id="GO:0004788">
    <property type="term" value="F:thiamine diphosphokinase activity"/>
    <property type="evidence" value="ECO:0007669"/>
    <property type="project" value="UniProtKB-EC"/>
</dbReference>
<dbReference type="InterPro" id="IPR007373">
    <property type="entry name" value="Thiamin_PyroPKinase_B1-bd"/>
</dbReference>
<accession>A0ABY4YDG8</accession>
<dbReference type="InterPro" id="IPR036759">
    <property type="entry name" value="TPK_catalytic_sf"/>
</dbReference>
<evidence type="ECO:0000256" key="4">
    <source>
        <dbReference type="ARBA" id="ARBA00022840"/>
    </source>
</evidence>
<evidence type="ECO:0000256" key="5">
    <source>
        <dbReference type="NCBIfam" id="TIGR01378"/>
    </source>
</evidence>
<dbReference type="InterPro" id="IPR036371">
    <property type="entry name" value="TPK_B1-bd_sf"/>
</dbReference>
<sequence>MFNALNLASYRSILCLNGELPVSSFFIEMQRPIIATDGATNSLHELGIHPEVIIGDLDSVLPELLESHSHIHLPEQNSNDYQKALVYLKEKDLLPAIVVGVNGGYLDHILNNINIFLETNCLLYSPPITGVVLKENMQLNCILPIQTKISLMGIPQATLSSKGLQWELNATHLSFPGTSSCFNRTQAAEIHLEVHQGNVLVLIYEQQINDAGISRYLRKPDTTQMPPLK</sequence>
<keyword evidence="3" id="KW-0418">Kinase</keyword>
<dbReference type="Pfam" id="PF04265">
    <property type="entry name" value="TPK_B1_binding"/>
    <property type="match status" value="1"/>
</dbReference>
<dbReference type="PANTHER" id="PTHR41299:SF1">
    <property type="entry name" value="THIAMINE PYROPHOSPHOKINASE"/>
    <property type="match status" value="1"/>
</dbReference>
<reference evidence="7" key="1">
    <citation type="submission" date="2021-03" db="EMBL/GenBank/DDBJ databases">
        <title>Legionella lytica PCM 2298.</title>
        <authorList>
            <person name="Koper P."/>
        </authorList>
    </citation>
    <scope>NUCLEOTIDE SEQUENCE</scope>
    <source>
        <strain evidence="7">PCM 2298</strain>
    </source>
</reference>
<keyword evidence="8" id="KW-1185">Reference proteome</keyword>
<organism evidence="7 8">
    <name type="scientific">Legionella lytica</name>
    <dbReference type="NCBI Taxonomy" id="96232"/>
    <lineage>
        <taxon>Bacteria</taxon>
        <taxon>Pseudomonadati</taxon>
        <taxon>Pseudomonadota</taxon>
        <taxon>Gammaproteobacteria</taxon>
        <taxon>Legionellales</taxon>
        <taxon>Legionellaceae</taxon>
        <taxon>Legionella</taxon>
    </lineage>
</organism>
<keyword evidence="2" id="KW-0547">Nucleotide-binding</keyword>
<evidence type="ECO:0000256" key="3">
    <source>
        <dbReference type="ARBA" id="ARBA00022777"/>
    </source>
</evidence>
<dbReference type="InterPro" id="IPR053149">
    <property type="entry name" value="TPK"/>
</dbReference>
<evidence type="ECO:0000259" key="6">
    <source>
        <dbReference type="SMART" id="SM00983"/>
    </source>
</evidence>
<dbReference type="EMBL" id="CP071527">
    <property type="protein sequence ID" value="USQ15202.1"/>
    <property type="molecule type" value="Genomic_DNA"/>
</dbReference>
<gene>
    <name evidence="7" type="ORF">J2N86_11945</name>
</gene>
<dbReference type="SUPFAM" id="SSF63862">
    <property type="entry name" value="Thiamin pyrophosphokinase, substrate-binding domain"/>
    <property type="match status" value="1"/>
</dbReference>
<protein>
    <recommendedName>
        <fullName evidence="5">Thiamine diphosphokinase</fullName>
        <ecNumber evidence="5">2.7.6.2</ecNumber>
    </recommendedName>
</protein>
<keyword evidence="4" id="KW-0067">ATP-binding</keyword>
<dbReference type="EC" id="2.7.6.2" evidence="5"/>
<evidence type="ECO:0000256" key="2">
    <source>
        <dbReference type="ARBA" id="ARBA00022741"/>
    </source>
</evidence>
<dbReference type="NCBIfam" id="TIGR01378">
    <property type="entry name" value="thi_PPkinase"/>
    <property type="match status" value="1"/>
</dbReference>